<dbReference type="Proteomes" id="UP001276854">
    <property type="component" value="Unassembled WGS sequence"/>
</dbReference>
<dbReference type="EMBL" id="JAWONS010000329">
    <property type="protein sequence ID" value="MDW2800908.1"/>
    <property type="molecule type" value="Genomic_DNA"/>
</dbReference>
<evidence type="ECO:0000313" key="2">
    <source>
        <dbReference type="Proteomes" id="UP001276854"/>
    </source>
</evidence>
<dbReference type="Gene3D" id="6.10.140.1840">
    <property type="match status" value="1"/>
</dbReference>
<keyword evidence="2" id="KW-1185">Reference proteome</keyword>
<sequence>MKEAIGRFEVLQEQRYTKKDWTLFKNNIADWQESYMNRLNKEYIELLSEDANPSDKFWRLDKRIKEDRKKTGVQLEMSRSNLIYNIISLINGGAISYEDLEEFSDELKETVSAFVER</sequence>
<accession>A0ABU4GVB9</accession>
<dbReference type="RefSeq" id="WP_318067070.1">
    <property type="nucleotide sequence ID" value="NZ_JAWONS010000329.1"/>
</dbReference>
<comment type="caution">
    <text evidence="1">The sequence shown here is derived from an EMBL/GenBank/DDBJ whole genome shotgun (WGS) entry which is preliminary data.</text>
</comment>
<evidence type="ECO:0000313" key="1">
    <source>
        <dbReference type="EMBL" id="MDW2800908.1"/>
    </source>
</evidence>
<gene>
    <name evidence="1" type="ORF">RZO55_25395</name>
</gene>
<reference evidence="1 2" key="1">
    <citation type="submission" date="2023-10" db="EMBL/GenBank/DDBJ databases">
        <title>A novel Glycoside Hydrolase 43-Like Enzyme from Clostrdium boliviensis is an Endo-xylanase, and a Candidate for Xylooligosaccharides Production from Different Xylan Substrates.</title>
        <authorList>
            <person name="Alvarez M.T."/>
            <person name="Rocabado-Villegas L.R."/>
            <person name="Salas-Veizaga D.M."/>
            <person name="Linares-Pasten J.A."/>
            <person name="Gudmundsdottir E.E."/>
            <person name="Hreggvidsson G.O."/>
            <person name="Adlercreutz P."/>
            <person name="Nordberg Karlsson E."/>
        </authorList>
    </citation>
    <scope>NUCLEOTIDE SEQUENCE [LARGE SCALE GENOMIC DNA]</scope>
    <source>
        <strain evidence="1 2">E-1</strain>
    </source>
</reference>
<dbReference type="InterPro" id="IPR053747">
    <property type="entry name" value="Fluoresc_Recovery_Reg"/>
</dbReference>
<protein>
    <submittedName>
        <fullName evidence="1">Multidrug transporter</fullName>
    </submittedName>
</protein>
<organism evidence="1 2">
    <name type="scientific">Clostridium boliviensis</name>
    <dbReference type="NCBI Taxonomy" id="318465"/>
    <lineage>
        <taxon>Bacteria</taxon>
        <taxon>Bacillati</taxon>
        <taxon>Bacillota</taxon>
        <taxon>Clostridia</taxon>
        <taxon>Eubacteriales</taxon>
        <taxon>Clostridiaceae</taxon>
        <taxon>Clostridium</taxon>
    </lineage>
</organism>
<name>A0ABU4GVB9_9CLOT</name>
<proteinExistence type="predicted"/>